<sequence>MPGNEIEDKIRILYELGNVSLGQHRSQSVDDSHSVLIYDQWLEKQRQSFNLKNSTVEQFDSFRGHGSEPLSPFDQNYGQSTQRPDFYRSESINQELNTHGFMLEQQNFQEKQNQLDFLGDITGAIPHNLMSRGLSVLKSQQEYAPVDSPTLTTNSERSEMTDASTEFNFIGGQQHVSGQQPGIHQPTPVQQSGYNDAQLLQQQIMLKKLQELQRQQQLQQFGDARQLNSLHQPSSLTKQGSGVPYSTLINGAPVNDASQMYMNWVQRGASPAAQGMSNRDVFSQEQGQNLRSMPMVSQQFDVSLYGTPVASARGTTNHYSNVQGMSHDSSNLLNKVSGQTQKPVVQSTAGSKPFISGQCTISPDQVISKSGLHGKNMFGQAPFLQDLHSNTTATFGNSLLERSLQANASLHDLTRKQDLVGWPAPLQQKTMQHDSSNDLVSLDPMEEKILYDTDDNLWNDSFSGHSDMDAGGFGTLEQIETLNACPSIQSGSWSALMQSAVVEASSSDTGLQEEWSGLTIENAELSTDNRTSNILDNDKQQRGWTDNNLQNESSLSSKSPIMLNDSSVSSSFPGFHPTGTKFMTNQREDLCQEDSHESIRNSPKDTRVWLDYNPQPTLPKEGNEQVQRFLHPWAGQINKVSENNAHQQSIPSYKTDRSPTTKPEGHTNEAMYNKSDSDGFPWKAGTDSELTSVFRSTGGFTQLQSDNALLSKESSHLFNSSAVSASRIAKPQQETSQQVADGNQIDYMKQVKISMNNEENENIGVKHYQMGNISNVMQNSYSAAETFRQQQNCYPRDNSYDSYSPEGLKIQKQVHTGQFKFMGDVSSLNKGHLPNLLGNSRGDFDVSANFHRSMGFGGPFINAQTSQDMLQLLPKVDQSKENVAVSCFGSTGYSPSYELSKTGNAQGYIAQTYNQSSGSQGFSLRLSPPQRVANPNGLFCQGSSQNLSNLNVRQGHYDPGEKNQTQLNSPSSFQSPPASNEFSPRDRWDDKFNIAERMDMASSLYLHQSSVAAMPSIPPISRNQLQMQFMSNGPIFYPSQATLHDTAHPPFNLASSQDTSQHTHTKTSGQQFQGLEAVAAPQLPVVSNIPQQGGFSGMPQSLLTNTHQHLSAMKSYKVPSSNSAETTLLTQQEPNNQHSQKAEYDPSRLSTSSINSQGSVFDEDQSIEDGSQKLKSPRVLKASQAGAKSVSDKINSHQQDLDRLHQSHSHSLTTSERSHESVGDASKPSHGFRQNYSLLHQVQAMKNVETGQSRTVLNAQRLTAIPERQAYDHHATYNSMDSALHINSSCGDTKMAIQDPSQGMVSSRQNDFHSQPNVPIVISNNAENSLANLNTAPSWFKQYETSRNGQMPPIFEAKLADTAGVQFSLVKPSQTFDIHSSVGRPNVLDATQSGVWPSTTTADVASKAFSASNMASSAVTDQTVATQRPNKRKTMASGRLPWHKEVTQGSKRSQDISIAEQEWARASNRLIEKMEEDAGVIGLPLLRKKRRLILTTQLMQQLFCPPPAPVFTANAALHYDSVIYYVARFLLGDTCSLVCGKRNDLGEPINGNMILEELNNSECTDVQHFSKAVEVLTSRSKKLESDLLSLDKATSILELKMECQELEKVSIVHRFARFHTRPPGVSGTTASSETTTLNPCPQRFIIAVPMPENVPDGVPFPWSLVELRRWCLEGQAVTLLVGNMLKGCSRMTIMPTAGVVFKKTSLPPKKEFRMASRSSWNGVRDSRLQLVLFYPEYGLSPEANRNDVTVLAKAVIENMAVHLEKLLLSINDNSSNSNDKISCVVSDVYMGIGMEVAAKMGIEGAMFCPCSVANLCTIMNIPKMIRDGIVDDSYGNSPNQNQTIQLSSGMPSANTSKLPWKDQDLVGQKYGFQVHFKAYECAKTAHWCLFNTTCDIESVALSLFPKFLPIGPLIANRANRLLDISQSQFWANDSSCISWLNQQKDCSVVYIAFGSFTIHEQHQFYELAHGLKLTRRPFLWVVRPGFISSEKAKSTMFDPLHTFLGIENMVGKIVSWAPQQEVLSHPAIACFVTHCGWNSTMEGLSNGVPFLCWPYFSDQFMNKDYICDFWKVGMEFVADEKGIITKEEVKDKVDKLLNDVEIRKRSMQFKELAMKNIAEDGQSSKNFNNFIKWLESL</sequence>
<organism evidence="3 4">
    <name type="scientific">Cannabis sativa</name>
    <name type="common">Hemp</name>
    <name type="synonym">Marijuana</name>
    <dbReference type="NCBI Taxonomy" id="3483"/>
    <lineage>
        <taxon>Eukaryota</taxon>
        <taxon>Viridiplantae</taxon>
        <taxon>Streptophyta</taxon>
        <taxon>Embryophyta</taxon>
        <taxon>Tracheophyta</taxon>
        <taxon>Spermatophyta</taxon>
        <taxon>Magnoliopsida</taxon>
        <taxon>eudicotyledons</taxon>
        <taxon>Gunneridae</taxon>
        <taxon>Pentapetalae</taxon>
        <taxon>rosids</taxon>
        <taxon>fabids</taxon>
        <taxon>Rosales</taxon>
        <taxon>Cannabaceae</taxon>
        <taxon>Cannabis</taxon>
    </lineage>
</organism>
<accession>A0A803QKR2</accession>
<feature type="compositionally biased region" description="Polar residues" evidence="2">
    <location>
        <begin position="542"/>
        <end position="562"/>
    </location>
</feature>
<evidence type="ECO:0000256" key="2">
    <source>
        <dbReference type="SAM" id="MobiDB-lite"/>
    </source>
</evidence>
<keyword evidence="1" id="KW-0808">Transferase</keyword>
<dbReference type="PANTHER" id="PTHR31267">
    <property type="entry name" value="DENTIN SIALOPHOSPHOPROTEIN-LIKE PROTEIN"/>
    <property type="match status" value="1"/>
</dbReference>
<name>A0A803QKR2_CANSA</name>
<evidence type="ECO:0000313" key="4">
    <source>
        <dbReference type="Proteomes" id="UP000596661"/>
    </source>
</evidence>
<dbReference type="Proteomes" id="UP000596661">
    <property type="component" value="Unassembled WGS sequence"/>
</dbReference>
<dbReference type="Gramene" id="evm.model.10.1739">
    <property type="protein sequence ID" value="cds.evm.model.10.1739"/>
    <property type="gene ID" value="evm.TU.10.1739"/>
</dbReference>
<keyword evidence="4" id="KW-1185">Reference proteome</keyword>
<feature type="region of interest" description="Disordered" evidence="2">
    <location>
        <begin position="529"/>
        <end position="562"/>
    </location>
</feature>
<feature type="region of interest" description="Disordered" evidence="2">
    <location>
        <begin position="949"/>
        <end position="986"/>
    </location>
</feature>
<evidence type="ECO:0000256" key="1">
    <source>
        <dbReference type="ARBA" id="ARBA00022679"/>
    </source>
</evidence>
<feature type="compositionally biased region" description="Basic and acidic residues" evidence="2">
    <location>
        <begin position="654"/>
        <end position="667"/>
    </location>
</feature>
<dbReference type="Gene3D" id="3.40.50.2000">
    <property type="entry name" value="Glycogen Phosphorylase B"/>
    <property type="match status" value="2"/>
</dbReference>
<feature type="region of interest" description="Disordered" evidence="2">
    <location>
        <begin position="60"/>
        <end position="81"/>
    </location>
</feature>
<feature type="region of interest" description="Disordered" evidence="2">
    <location>
        <begin position="642"/>
        <end position="680"/>
    </location>
</feature>
<dbReference type="CDD" id="cd03784">
    <property type="entry name" value="GT1_Gtf-like"/>
    <property type="match status" value="1"/>
</dbReference>
<dbReference type="SUPFAM" id="SSF53756">
    <property type="entry name" value="UDP-Glycosyltransferase/glycogen phosphorylase"/>
    <property type="match status" value="1"/>
</dbReference>
<feature type="compositionally biased region" description="Polar residues" evidence="2">
    <location>
        <begin position="1130"/>
        <end position="1139"/>
    </location>
</feature>
<dbReference type="OMA" id="FPGFQQS"/>
<feature type="region of interest" description="Disordered" evidence="2">
    <location>
        <begin position="1130"/>
        <end position="1232"/>
    </location>
</feature>
<proteinExistence type="predicted"/>
<feature type="compositionally biased region" description="Polar residues" evidence="2">
    <location>
        <begin position="642"/>
        <end position="652"/>
    </location>
</feature>
<evidence type="ECO:0000313" key="3">
    <source>
        <dbReference type="EnsemblPlants" id="cds.evm.model.10.1739"/>
    </source>
</evidence>
<feature type="compositionally biased region" description="Polar residues" evidence="2">
    <location>
        <begin position="1053"/>
        <end position="1071"/>
    </location>
</feature>
<dbReference type="PANTHER" id="PTHR31267:SF2">
    <property type="entry name" value="EXPRESSED PROTEIN"/>
    <property type="match status" value="1"/>
</dbReference>
<protein>
    <submittedName>
        <fullName evidence="3">Uncharacterized protein</fullName>
    </submittedName>
</protein>
<feature type="compositionally biased region" description="Polar residues" evidence="2">
    <location>
        <begin position="1148"/>
        <end position="1159"/>
    </location>
</feature>
<feature type="compositionally biased region" description="Basic and acidic residues" evidence="2">
    <location>
        <begin position="1190"/>
        <end position="1205"/>
    </location>
</feature>
<feature type="region of interest" description="Disordered" evidence="2">
    <location>
        <begin position="1041"/>
        <end position="1071"/>
    </location>
</feature>
<dbReference type="GO" id="GO:0008194">
    <property type="term" value="F:UDP-glycosyltransferase activity"/>
    <property type="evidence" value="ECO:0007669"/>
    <property type="project" value="InterPro"/>
</dbReference>
<reference evidence="3" key="1">
    <citation type="submission" date="2021-03" db="UniProtKB">
        <authorList>
            <consortium name="EnsemblPlants"/>
        </authorList>
    </citation>
    <scope>IDENTIFICATION</scope>
</reference>
<dbReference type="FunFam" id="3.40.50.2000:FF:000061">
    <property type="entry name" value="UDP-glycosyltransferase 83A1"/>
    <property type="match status" value="1"/>
</dbReference>
<dbReference type="EnsemblPlants" id="evm.model.10.1739">
    <property type="protein sequence ID" value="cds.evm.model.10.1739"/>
    <property type="gene ID" value="evm.TU.10.1739"/>
</dbReference>
<dbReference type="EMBL" id="UZAU01000821">
    <property type="status" value="NOT_ANNOTATED_CDS"/>
    <property type="molecule type" value="Genomic_DNA"/>
</dbReference>
<dbReference type="InterPro" id="IPR002213">
    <property type="entry name" value="UDP_glucos_trans"/>
</dbReference>
<dbReference type="Pfam" id="PF00201">
    <property type="entry name" value="UDPGT"/>
    <property type="match status" value="1"/>
</dbReference>
<feature type="compositionally biased region" description="Polar residues" evidence="2">
    <location>
        <begin position="962"/>
        <end position="982"/>
    </location>
</feature>